<sequence length="133" mass="15822">MFYKKHKQKKIKRLFTSDSKSNHRKAFELIQDNQLEIQDEWIEYFIDYSDLTIIYGKPFIDLIHAIYAFQGLQILIHQVNDKNLQSHHPKKLIAQAIEHNDALIDKCADHIRGHTEDEIKAMILREIKNIIEL</sequence>
<comment type="caution">
    <text evidence="1">The sequence shown here is derived from an EMBL/GenBank/DDBJ whole genome shotgun (WGS) entry which is preliminary data.</text>
</comment>
<evidence type="ECO:0000313" key="2">
    <source>
        <dbReference type="Proteomes" id="UP000004095"/>
    </source>
</evidence>
<dbReference type="RefSeq" id="WP_002699240.1">
    <property type="nucleotide sequence ID" value="NZ_AAWS01000022.1"/>
</dbReference>
<gene>
    <name evidence="1" type="ORF">M23134_02838</name>
</gene>
<keyword evidence="2" id="KW-1185">Reference proteome</keyword>
<organism evidence="1 2">
    <name type="scientific">Microscilla marina ATCC 23134</name>
    <dbReference type="NCBI Taxonomy" id="313606"/>
    <lineage>
        <taxon>Bacteria</taxon>
        <taxon>Pseudomonadati</taxon>
        <taxon>Bacteroidota</taxon>
        <taxon>Cytophagia</taxon>
        <taxon>Cytophagales</taxon>
        <taxon>Microscillaceae</taxon>
        <taxon>Microscilla</taxon>
    </lineage>
</organism>
<evidence type="ECO:0000313" key="1">
    <source>
        <dbReference type="EMBL" id="EAY27591.1"/>
    </source>
</evidence>
<reference evidence="1 2" key="1">
    <citation type="submission" date="2007-01" db="EMBL/GenBank/DDBJ databases">
        <authorList>
            <person name="Haygood M."/>
            <person name="Podell S."/>
            <person name="Anderson C."/>
            <person name="Hopkinson B."/>
            <person name="Roe K."/>
            <person name="Barbeau K."/>
            <person name="Gaasterland T."/>
            <person name="Ferriera S."/>
            <person name="Johnson J."/>
            <person name="Kravitz S."/>
            <person name="Beeson K."/>
            <person name="Sutton G."/>
            <person name="Rogers Y.-H."/>
            <person name="Friedman R."/>
            <person name="Frazier M."/>
            <person name="Venter J.C."/>
        </authorList>
    </citation>
    <scope>NUCLEOTIDE SEQUENCE [LARGE SCALE GENOMIC DNA]</scope>
    <source>
        <strain evidence="1 2">ATCC 23134</strain>
    </source>
</reference>
<protein>
    <submittedName>
        <fullName evidence="1">Uncharacterized protein</fullName>
    </submittedName>
</protein>
<name>A1ZPT6_MICM2</name>
<dbReference type="AlphaFoldDB" id="A1ZPT6"/>
<accession>A1ZPT6</accession>
<dbReference type="EMBL" id="AAWS01000022">
    <property type="protein sequence ID" value="EAY27591.1"/>
    <property type="molecule type" value="Genomic_DNA"/>
</dbReference>
<dbReference type="Proteomes" id="UP000004095">
    <property type="component" value="Unassembled WGS sequence"/>
</dbReference>
<proteinExistence type="predicted"/>